<dbReference type="PANTHER" id="PTHR48106:SF7">
    <property type="entry name" value="DEHYDROGENASE, ZINC-CONTAINING, PUTATIVE (AFU_ORTHOLOGUE AFUA_5G10220)-RELATED"/>
    <property type="match status" value="1"/>
</dbReference>
<gene>
    <name evidence="5" type="ORF">I8D64_15435</name>
</gene>
<dbReference type="Pfam" id="PF08240">
    <property type="entry name" value="ADH_N"/>
    <property type="match status" value="1"/>
</dbReference>
<dbReference type="InterPro" id="IPR020843">
    <property type="entry name" value="ER"/>
</dbReference>
<keyword evidence="2" id="KW-0560">Oxidoreductase</keyword>
<comment type="caution">
    <text evidence="5">The sequence shown here is derived from an EMBL/GenBank/DDBJ whole genome shotgun (WGS) entry which is preliminary data.</text>
</comment>
<dbReference type="InterPro" id="IPR036291">
    <property type="entry name" value="NAD(P)-bd_dom_sf"/>
</dbReference>
<evidence type="ECO:0000313" key="5">
    <source>
        <dbReference type="EMBL" id="MBK0332794.1"/>
    </source>
</evidence>
<dbReference type="RefSeq" id="WP_200503682.1">
    <property type="nucleotide sequence ID" value="NZ_JAEDAJ010000013.1"/>
</dbReference>
<evidence type="ECO:0000313" key="6">
    <source>
        <dbReference type="Proteomes" id="UP000612352"/>
    </source>
</evidence>
<keyword evidence="1" id="KW-0521">NADP</keyword>
<proteinExistence type="predicted"/>
<reference evidence="5 6" key="1">
    <citation type="submission" date="2020-12" db="EMBL/GenBank/DDBJ databases">
        <title>Brachybacterium sp. MASK1Z-5, whole genome shotgun sequence.</title>
        <authorList>
            <person name="Tuo L."/>
        </authorList>
    </citation>
    <scope>NUCLEOTIDE SEQUENCE [LARGE SCALE GENOMIC DNA]</scope>
    <source>
        <strain evidence="5 6">MASK1Z-5</strain>
    </source>
</reference>
<dbReference type="InterPro" id="IPR013154">
    <property type="entry name" value="ADH-like_N"/>
</dbReference>
<dbReference type="Proteomes" id="UP000612352">
    <property type="component" value="Unassembled WGS sequence"/>
</dbReference>
<dbReference type="EMBL" id="JAEDAJ010000013">
    <property type="protein sequence ID" value="MBK0332794.1"/>
    <property type="molecule type" value="Genomic_DNA"/>
</dbReference>
<dbReference type="CDD" id="cd05289">
    <property type="entry name" value="MDR_like_2"/>
    <property type="match status" value="1"/>
</dbReference>
<dbReference type="Pfam" id="PF13602">
    <property type="entry name" value="ADH_zinc_N_2"/>
    <property type="match status" value="1"/>
</dbReference>
<dbReference type="SUPFAM" id="SSF50129">
    <property type="entry name" value="GroES-like"/>
    <property type="match status" value="1"/>
</dbReference>
<evidence type="ECO:0000259" key="4">
    <source>
        <dbReference type="SMART" id="SM00829"/>
    </source>
</evidence>
<protein>
    <submittedName>
        <fullName evidence="5">NADP-dependent oxidoreductase</fullName>
    </submittedName>
</protein>
<dbReference type="SMART" id="SM00829">
    <property type="entry name" value="PKS_ER"/>
    <property type="match status" value="1"/>
</dbReference>
<dbReference type="SUPFAM" id="SSF51735">
    <property type="entry name" value="NAD(P)-binding Rossmann-fold domains"/>
    <property type="match status" value="1"/>
</dbReference>
<feature type="domain" description="Enoyl reductase (ER)" evidence="4">
    <location>
        <begin position="10"/>
        <end position="320"/>
    </location>
</feature>
<dbReference type="PANTHER" id="PTHR48106">
    <property type="entry name" value="QUINONE OXIDOREDUCTASE PIG3-RELATED"/>
    <property type="match status" value="1"/>
</dbReference>
<feature type="region of interest" description="Disordered" evidence="3">
    <location>
        <begin position="1"/>
        <end position="22"/>
    </location>
</feature>
<evidence type="ECO:0000256" key="2">
    <source>
        <dbReference type="ARBA" id="ARBA00023002"/>
    </source>
</evidence>
<evidence type="ECO:0000256" key="1">
    <source>
        <dbReference type="ARBA" id="ARBA00022857"/>
    </source>
</evidence>
<organism evidence="5 6">
    <name type="scientific">Brachybacterium halotolerans</name>
    <dbReference type="NCBI Taxonomy" id="2795215"/>
    <lineage>
        <taxon>Bacteria</taxon>
        <taxon>Bacillati</taxon>
        <taxon>Actinomycetota</taxon>
        <taxon>Actinomycetes</taxon>
        <taxon>Micrococcales</taxon>
        <taxon>Dermabacteraceae</taxon>
        <taxon>Brachybacterium</taxon>
    </lineage>
</organism>
<dbReference type="Gene3D" id="3.40.50.720">
    <property type="entry name" value="NAD(P)-binding Rossmann-like Domain"/>
    <property type="match status" value="1"/>
</dbReference>
<dbReference type="InterPro" id="IPR011032">
    <property type="entry name" value="GroES-like_sf"/>
</dbReference>
<dbReference type="Gene3D" id="3.90.180.10">
    <property type="entry name" value="Medium-chain alcohol dehydrogenases, catalytic domain"/>
    <property type="match status" value="1"/>
</dbReference>
<evidence type="ECO:0000256" key="3">
    <source>
        <dbReference type="SAM" id="MobiDB-lite"/>
    </source>
</evidence>
<keyword evidence="6" id="KW-1185">Reference proteome</keyword>
<name>A0ABS1BDS0_9MICO</name>
<accession>A0ABS1BDS0</accession>
<sequence>MRQITLPAFGPPDALRLEDAPAPQPAPGEVLVRVAFAGLNPLDYKLRDGSSGRASALALPAVLGREMVGEVIGAGEGVDLDALGMPVGTRVFGVRDLGDMRGTYAEQVAIPAADLAPVPAGVPEAQLPVFAGLALAGSTALTALEDDAELTPGMTLLVHGGSGGVGQMLVPLALRAGASTVWATGRSANAQRLRDLGARPIAYDTEDWESAIDAATDGRGVDRIIDAHYFDTFVPSLDHLAPGGRIVALPSLADVAPARERGIDARVTKMAPSPQRLAALAAAVADGTLDVEVSTVLSPAQIAEGHRMLEDGHTRGKIVLDLRETA</sequence>